<keyword evidence="4" id="KW-0186">Copper</keyword>
<reference evidence="6 7" key="1">
    <citation type="submission" date="2018-10" db="EMBL/GenBank/DDBJ databases">
        <authorList>
            <person name="Chen X."/>
        </authorList>
    </citation>
    <scope>NUCLEOTIDE SEQUENCE [LARGE SCALE GENOMIC DNA]</scope>
    <source>
        <strain evidence="6 7">YIM 102668</strain>
    </source>
</reference>
<dbReference type="InterPro" id="IPR050845">
    <property type="entry name" value="Cu-binding_ET"/>
</dbReference>
<keyword evidence="2" id="KW-0479">Metal-binding</keyword>
<dbReference type="AlphaFoldDB" id="A0A3L9MCS3"/>
<dbReference type="InterPro" id="IPR000923">
    <property type="entry name" value="BlueCu_1"/>
</dbReference>
<sequence length="173" mass="18915">MKKIFLMAFVLPLVFSCGKEEKSNANTDIIEYNETSTPEASAPAAAQTTNHIVIKANDDMTFDKTAFTVKVGEEITLLLMNNGTMSKEAMGHNLVILNQGVDIGDFAYAASSEKDTDYIPKEKQADILAHTKLLGGKENDQIKFKIEKAGDYQFLCSFPGHTATMQGKITAVN</sequence>
<dbReference type="Proteomes" id="UP000275348">
    <property type="component" value="Unassembled WGS sequence"/>
</dbReference>
<evidence type="ECO:0000256" key="4">
    <source>
        <dbReference type="ARBA" id="ARBA00023008"/>
    </source>
</evidence>
<feature type="domain" description="Blue (type 1) copper" evidence="5">
    <location>
        <begin position="54"/>
        <end position="170"/>
    </location>
</feature>
<dbReference type="GO" id="GO:0009055">
    <property type="term" value="F:electron transfer activity"/>
    <property type="evidence" value="ECO:0007669"/>
    <property type="project" value="InterPro"/>
</dbReference>
<protein>
    <submittedName>
        <fullName evidence="6">Azurin</fullName>
    </submittedName>
</protein>
<evidence type="ECO:0000256" key="3">
    <source>
        <dbReference type="ARBA" id="ARBA00022982"/>
    </source>
</evidence>
<evidence type="ECO:0000259" key="5">
    <source>
        <dbReference type="Pfam" id="PF00127"/>
    </source>
</evidence>
<keyword evidence="3" id="KW-0249">Electron transport</keyword>
<dbReference type="PANTHER" id="PTHR38439">
    <property type="entry name" value="AURACYANIN-B"/>
    <property type="match status" value="1"/>
</dbReference>
<accession>A0A3L9MCS3</accession>
<dbReference type="InterPro" id="IPR008972">
    <property type="entry name" value="Cupredoxin"/>
</dbReference>
<dbReference type="Gene3D" id="2.60.40.420">
    <property type="entry name" value="Cupredoxins - blue copper proteins"/>
    <property type="match status" value="1"/>
</dbReference>
<dbReference type="PANTHER" id="PTHR38439:SF2">
    <property type="entry name" value="OUTER MEMBRANE PROTEIN H.8"/>
    <property type="match status" value="1"/>
</dbReference>
<dbReference type="RefSeq" id="WP_121934478.1">
    <property type="nucleotide sequence ID" value="NZ_RDOJ01000007.1"/>
</dbReference>
<proteinExistence type="predicted"/>
<evidence type="ECO:0000313" key="7">
    <source>
        <dbReference type="Proteomes" id="UP000275348"/>
    </source>
</evidence>
<keyword evidence="7" id="KW-1185">Reference proteome</keyword>
<evidence type="ECO:0000313" key="6">
    <source>
        <dbReference type="EMBL" id="RLZ10532.1"/>
    </source>
</evidence>
<gene>
    <name evidence="6" type="ORF">EAH69_07005</name>
</gene>
<dbReference type="GO" id="GO:0005507">
    <property type="term" value="F:copper ion binding"/>
    <property type="evidence" value="ECO:0007669"/>
    <property type="project" value="InterPro"/>
</dbReference>
<evidence type="ECO:0000256" key="2">
    <source>
        <dbReference type="ARBA" id="ARBA00022723"/>
    </source>
</evidence>
<evidence type="ECO:0000256" key="1">
    <source>
        <dbReference type="ARBA" id="ARBA00022448"/>
    </source>
</evidence>
<keyword evidence="1" id="KW-0813">Transport</keyword>
<name>A0A3L9MCS3_9FLAO</name>
<dbReference type="PROSITE" id="PS51257">
    <property type="entry name" value="PROKAR_LIPOPROTEIN"/>
    <property type="match status" value="1"/>
</dbReference>
<dbReference type="InterPro" id="IPR028871">
    <property type="entry name" value="BlueCu_1_BS"/>
</dbReference>
<dbReference type="OrthoDB" id="9814063at2"/>
<dbReference type="EMBL" id="RDOJ01000007">
    <property type="protein sequence ID" value="RLZ10532.1"/>
    <property type="molecule type" value="Genomic_DNA"/>
</dbReference>
<dbReference type="SUPFAM" id="SSF49503">
    <property type="entry name" value="Cupredoxins"/>
    <property type="match status" value="1"/>
</dbReference>
<comment type="caution">
    <text evidence="6">The sequence shown here is derived from an EMBL/GenBank/DDBJ whole genome shotgun (WGS) entry which is preliminary data.</text>
</comment>
<organism evidence="6 7">
    <name type="scientific">Faecalibacter macacae</name>
    <dbReference type="NCBI Taxonomy" id="1859289"/>
    <lineage>
        <taxon>Bacteria</taxon>
        <taxon>Pseudomonadati</taxon>
        <taxon>Bacteroidota</taxon>
        <taxon>Flavobacteriia</taxon>
        <taxon>Flavobacteriales</taxon>
        <taxon>Weeksellaceae</taxon>
        <taxon>Faecalibacter</taxon>
    </lineage>
</organism>
<dbReference type="PROSITE" id="PS00196">
    <property type="entry name" value="COPPER_BLUE"/>
    <property type="match status" value="1"/>
</dbReference>
<dbReference type="Pfam" id="PF00127">
    <property type="entry name" value="Copper-bind"/>
    <property type="match status" value="1"/>
</dbReference>